<dbReference type="RefSeq" id="WP_076433404.1">
    <property type="nucleotide sequence ID" value="NZ_CP192071.1"/>
</dbReference>
<dbReference type="CDD" id="cd06257">
    <property type="entry name" value="DnaJ"/>
    <property type="match status" value="1"/>
</dbReference>
<accession>A0A1N6UTI3</accession>
<organism evidence="3 4">
    <name type="scientific">Microbispora rosea</name>
    <dbReference type="NCBI Taxonomy" id="58117"/>
    <lineage>
        <taxon>Bacteria</taxon>
        <taxon>Bacillati</taxon>
        <taxon>Actinomycetota</taxon>
        <taxon>Actinomycetes</taxon>
        <taxon>Streptosporangiales</taxon>
        <taxon>Streptosporangiaceae</taxon>
        <taxon>Microbispora</taxon>
    </lineage>
</organism>
<dbReference type="PANTHER" id="PTHR43096:SF52">
    <property type="entry name" value="DNAJ HOMOLOG 1, MITOCHONDRIAL-RELATED"/>
    <property type="match status" value="1"/>
</dbReference>
<evidence type="ECO:0000256" key="1">
    <source>
        <dbReference type="ARBA" id="ARBA00023186"/>
    </source>
</evidence>
<dbReference type="PROSITE" id="PS00636">
    <property type="entry name" value="DNAJ_1"/>
    <property type="match status" value="1"/>
</dbReference>
<proteinExistence type="predicted"/>
<dbReference type="EMBL" id="FTNI01000003">
    <property type="protein sequence ID" value="SIQ68954.1"/>
    <property type="molecule type" value="Genomic_DNA"/>
</dbReference>
<dbReference type="PROSITE" id="PS50076">
    <property type="entry name" value="DNAJ_2"/>
    <property type="match status" value="1"/>
</dbReference>
<dbReference type="PRINTS" id="PR00625">
    <property type="entry name" value="JDOMAIN"/>
</dbReference>
<dbReference type="GO" id="GO:0003677">
    <property type="term" value="F:DNA binding"/>
    <property type="evidence" value="ECO:0007669"/>
    <property type="project" value="UniProtKB-KW"/>
</dbReference>
<dbReference type="SUPFAM" id="SSF46565">
    <property type="entry name" value="Chaperone J-domain"/>
    <property type="match status" value="1"/>
</dbReference>
<dbReference type="PANTHER" id="PTHR43096">
    <property type="entry name" value="DNAJ HOMOLOG 1, MITOCHONDRIAL-RELATED"/>
    <property type="match status" value="1"/>
</dbReference>
<dbReference type="Gene3D" id="1.10.287.110">
    <property type="entry name" value="DnaJ domain"/>
    <property type="match status" value="1"/>
</dbReference>
<dbReference type="SUPFAM" id="SSF49493">
    <property type="entry name" value="HSP40/DnaJ peptide-binding domain"/>
    <property type="match status" value="2"/>
</dbReference>
<dbReference type="AlphaFoldDB" id="A0A1N6UTI3"/>
<dbReference type="CDD" id="cd10747">
    <property type="entry name" value="DnaJ_C"/>
    <property type="match status" value="1"/>
</dbReference>
<dbReference type="OrthoDB" id="9779889at2"/>
<dbReference type="SMART" id="SM00271">
    <property type="entry name" value="DnaJ"/>
    <property type="match status" value="1"/>
</dbReference>
<evidence type="ECO:0000313" key="4">
    <source>
        <dbReference type="Proteomes" id="UP000186096"/>
    </source>
</evidence>
<dbReference type="InterPro" id="IPR018253">
    <property type="entry name" value="DnaJ_domain_CS"/>
</dbReference>
<evidence type="ECO:0000313" key="3">
    <source>
        <dbReference type="EMBL" id="SIQ68954.1"/>
    </source>
</evidence>
<feature type="domain" description="J" evidence="2">
    <location>
        <begin position="5"/>
        <end position="69"/>
    </location>
</feature>
<protein>
    <submittedName>
        <fullName evidence="3">Curved DNA-binding protein</fullName>
    </submittedName>
</protein>
<dbReference type="InterPro" id="IPR036869">
    <property type="entry name" value="J_dom_sf"/>
</dbReference>
<dbReference type="InterPro" id="IPR001623">
    <property type="entry name" value="DnaJ_domain"/>
</dbReference>
<dbReference type="GO" id="GO:0042026">
    <property type="term" value="P:protein refolding"/>
    <property type="evidence" value="ECO:0007669"/>
    <property type="project" value="TreeGrafter"/>
</dbReference>
<dbReference type="Proteomes" id="UP000186096">
    <property type="component" value="Unassembled WGS sequence"/>
</dbReference>
<gene>
    <name evidence="3" type="ORF">SAMN05421833_103151</name>
</gene>
<dbReference type="GO" id="GO:0051082">
    <property type="term" value="F:unfolded protein binding"/>
    <property type="evidence" value="ECO:0007669"/>
    <property type="project" value="InterPro"/>
</dbReference>
<dbReference type="InterPro" id="IPR008971">
    <property type="entry name" value="HSP40/DnaJ_pept-bd"/>
</dbReference>
<reference evidence="4" key="1">
    <citation type="submission" date="2017-01" db="EMBL/GenBank/DDBJ databases">
        <authorList>
            <person name="Varghese N."/>
            <person name="Submissions S."/>
        </authorList>
    </citation>
    <scope>NUCLEOTIDE SEQUENCE [LARGE SCALE GENOMIC DNA]</scope>
    <source>
        <strain evidence="4">ATCC 12950</strain>
    </source>
</reference>
<keyword evidence="1" id="KW-0143">Chaperone</keyword>
<dbReference type="Pfam" id="PF00226">
    <property type="entry name" value="DnaJ"/>
    <property type="match status" value="1"/>
</dbReference>
<dbReference type="FunFam" id="2.60.260.20:FF:000013">
    <property type="entry name" value="DnaJ subfamily B member 11"/>
    <property type="match status" value="1"/>
</dbReference>
<keyword evidence="3" id="KW-0238">DNA-binding</keyword>
<dbReference type="InterPro" id="IPR002939">
    <property type="entry name" value="DnaJ_C"/>
</dbReference>
<dbReference type="STRING" id="58117.SAMN05421833_103151"/>
<name>A0A1N6UTI3_9ACTN</name>
<evidence type="ECO:0000259" key="2">
    <source>
        <dbReference type="PROSITE" id="PS50076"/>
    </source>
</evidence>
<dbReference type="Gene3D" id="2.60.260.20">
    <property type="entry name" value="Urease metallochaperone UreE, N-terminal domain"/>
    <property type="match status" value="2"/>
</dbReference>
<sequence length="329" mass="35296">MAERDFYEILGVPRTADQDEIQRAYRKLARTYHPDVNKAPDAEDRFKEVSEAYEVLSDPGTRRRYDAFGPDFRRVPEGVDPAAYARARAGAGAGARPGWAGQGPGWARGPGGEEIHFTTGEGFEGIDLEDLLGGVFGGRRRGATGRGWGPVPGADQEAELPLTVEEAYRGGRRTITIPGPGGGRTLQVNIPPGVTDGQRIRLAGQGGAGSDGARVGDLYLIARIADHPRYRVEGRDIHVRLPLTPSEAALGATVAVETPGGEAKVKVPPGTSSGRRLRLRGQGMPNPRGRPGDLLAEARIMVPPTLGDEERRLYEQLARISAFDPRSPS</sequence>
<dbReference type="Pfam" id="PF01556">
    <property type="entry name" value="DnaJ_C"/>
    <property type="match status" value="1"/>
</dbReference>
<keyword evidence="4" id="KW-1185">Reference proteome</keyword>
<dbReference type="GO" id="GO:0005737">
    <property type="term" value="C:cytoplasm"/>
    <property type="evidence" value="ECO:0007669"/>
    <property type="project" value="TreeGrafter"/>
</dbReference>